<sequence>MSASADGAGCPAWNRPQHSPYEAGRPQGQGPAARGDGRRGRDVPFTLRGYPVPGPSPSMPIFE</sequence>
<keyword evidence="3" id="KW-1185">Reference proteome</keyword>
<accession>A0A8J3TPE5</accession>
<evidence type="ECO:0000313" key="3">
    <source>
        <dbReference type="Proteomes" id="UP000650628"/>
    </source>
</evidence>
<dbReference type="Proteomes" id="UP000650628">
    <property type="component" value="Unassembled WGS sequence"/>
</dbReference>
<name>A0A8J3TPE5_9ACTN</name>
<comment type="caution">
    <text evidence="2">The sequence shown here is derived from an EMBL/GenBank/DDBJ whole genome shotgun (WGS) entry which is preliminary data.</text>
</comment>
<evidence type="ECO:0000313" key="2">
    <source>
        <dbReference type="EMBL" id="GII30073.1"/>
    </source>
</evidence>
<evidence type="ECO:0000256" key="1">
    <source>
        <dbReference type="SAM" id="MobiDB-lite"/>
    </source>
</evidence>
<proteinExistence type="predicted"/>
<dbReference type="AlphaFoldDB" id="A0A8J3TPE5"/>
<reference evidence="2 3" key="1">
    <citation type="submission" date="2021-01" db="EMBL/GenBank/DDBJ databases">
        <title>Whole genome shotgun sequence of Planotetraspora mira NBRC 15435.</title>
        <authorList>
            <person name="Komaki H."/>
            <person name="Tamura T."/>
        </authorList>
    </citation>
    <scope>NUCLEOTIDE SEQUENCE [LARGE SCALE GENOMIC DNA]</scope>
    <source>
        <strain evidence="2 3">NBRC 15435</strain>
    </source>
</reference>
<dbReference type="EMBL" id="BOOO01000017">
    <property type="protein sequence ID" value="GII30073.1"/>
    <property type="molecule type" value="Genomic_DNA"/>
</dbReference>
<protein>
    <submittedName>
        <fullName evidence="2">Uncharacterized protein</fullName>
    </submittedName>
</protein>
<organism evidence="2 3">
    <name type="scientific">Planotetraspora mira</name>
    <dbReference type="NCBI Taxonomy" id="58121"/>
    <lineage>
        <taxon>Bacteria</taxon>
        <taxon>Bacillati</taxon>
        <taxon>Actinomycetota</taxon>
        <taxon>Actinomycetes</taxon>
        <taxon>Streptosporangiales</taxon>
        <taxon>Streptosporangiaceae</taxon>
        <taxon>Planotetraspora</taxon>
    </lineage>
</organism>
<gene>
    <name evidence="2" type="ORF">Pmi06nite_35150</name>
</gene>
<feature type="compositionally biased region" description="Pro residues" evidence="1">
    <location>
        <begin position="52"/>
        <end position="63"/>
    </location>
</feature>
<feature type="region of interest" description="Disordered" evidence="1">
    <location>
        <begin position="1"/>
        <end position="63"/>
    </location>
</feature>
<dbReference type="RefSeq" id="WP_239113992.1">
    <property type="nucleotide sequence ID" value="NZ_BOOO01000017.1"/>
</dbReference>